<sequence>MSLNNILRLQRTSHIGRRLLSTTTSLRATASQAPNQGGGQSASNVQHTSDTYAKDVDSSPAADNQVYRIDELNDNVQKPYEAPSGDFSRTGATSAEYVVMGKDGQPYAPKGEGEKQRYGGTKNWPADKGPETSKPGEGPAGSDAGGRKAEGR</sequence>
<protein>
    <submittedName>
        <fullName evidence="2">Uncharacterized protein</fullName>
    </submittedName>
</protein>
<keyword evidence="3" id="KW-1185">Reference proteome</keyword>
<dbReference type="Proteomes" id="UP001213000">
    <property type="component" value="Unassembled WGS sequence"/>
</dbReference>
<evidence type="ECO:0000256" key="1">
    <source>
        <dbReference type="SAM" id="MobiDB-lite"/>
    </source>
</evidence>
<comment type="caution">
    <text evidence="2">The sequence shown here is derived from an EMBL/GenBank/DDBJ whole genome shotgun (WGS) entry which is preliminary data.</text>
</comment>
<feature type="compositionally biased region" description="Polar residues" evidence="1">
    <location>
        <begin position="41"/>
        <end position="51"/>
    </location>
</feature>
<name>A0AAD5Z020_9AGAR</name>
<dbReference type="AlphaFoldDB" id="A0AAD5Z020"/>
<dbReference type="EMBL" id="JANIEX010000026">
    <property type="protein sequence ID" value="KAJ3575820.1"/>
    <property type="molecule type" value="Genomic_DNA"/>
</dbReference>
<reference evidence="2" key="1">
    <citation type="submission" date="2022-07" db="EMBL/GenBank/DDBJ databases">
        <title>Genome Sequence of Leucocoprinus birnbaumii.</title>
        <authorList>
            <person name="Buettner E."/>
        </authorList>
    </citation>
    <scope>NUCLEOTIDE SEQUENCE</scope>
    <source>
        <strain evidence="2">VT141</strain>
    </source>
</reference>
<evidence type="ECO:0000313" key="3">
    <source>
        <dbReference type="Proteomes" id="UP001213000"/>
    </source>
</evidence>
<evidence type="ECO:0000313" key="2">
    <source>
        <dbReference type="EMBL" id="KAJ3575820.1"/>
    </source>
</evidence>
<accession>A0AAD5Z020</accession>
<feature type="region of interest" description="Disordered" evidence="1">
    <location>
        <begin position="27"/>
        <end position="152"/>
    </location>
</feature>
<proteinExistence type="predicted"/>
<organism evidence="2 3">
    <name type="scientific">Leucocoprinus birnbaumii</name>
    <dbReference type="NCBI Taxonomy" id="56174"/>
    <lineage>
        <taxon>Eukaryota</taxon>
        <taxon>Fungi</taxon>
        <taxon>Dikarya</taxon>
        <taxon>Basidiomycota</taxon>
        <taxon>Agaricomycotina</taxon>
        <taxon>Agaricomycetes</taxon>
        <taxon>Agaricomycetidae</taxon>
        <taxon>Agaricales</taxon>
        <taxon>Agaricineae</taxon>
        <taxon>Agaricaceae</taxon>
        <taxon>Leucocoprinus</taxon>
    </lineage>
</organism>
<gene>
    <name evidence="2" type="ORF">NP233_g839</name>
</gene>